<evidence type="ECO:0000313" key="1">
    <source>
        <dbReference type="EMBL" id="KAJ9126206.1"/>
    </source>
</evidence>
<protein>
    <submittedName>
        <fullName evidence="1">Uncharacterized protein</fullName>
    </submittedName>
</protein>
<gene>
    <name evidence="1" type="ORF">QFC24_002479</name>
</gene>
<sequence>MTIAHLNAQNAELAHRLGEVSREGLTRIGELEERLVGAERECRWEHGRREAVERKLQVARKELEQLRTAGSHSSSGGTHSGDNNAGSGDPSVRVKELEEQLAEYRGIIDAFQQEEAEMRDRIAADQGWVKKCDFEEAEAQMRSLQAGKYHQFYALPETS</sequence>
<keyword evidence="2" id="KW-1185">Reference proteome</keyword>
<dbReference type="Proteomes" id="UP001234202">
    <property type="component" value="Unassembled WGS sequence"/>
</dbReference>
<evidence type="ECO:0000313" key="2">
    <source>
        <dbReference type="Proteomes" id="UP001234202"/>
    </source>
</evidence>
<comment type="caution">
    <text evidence="1">The sequence shown here is derived from an EMBL/GenBank/DDBJ whole genome shotgun (WGS) entry which is preliminary data.</text>
</comment>
<dbReference type="EMBL" id="JASBWV010000006">
    <property type="protein sequence ID" value="KAJ9126206.1"/>
    <property type="molecule type" value="Genomic_DNA"/>
</dbReference>
<name>A0ACC2XT77_9TREE</name>
<accession>A0ACC2XT77</accession>
<organism evidence="1 2">
    <name type="scientific">Naganishia onofrii</name>
    <dbReference type="NCBI Taxonomy" id="1851511"/>
    <lineage>
        <taxon>Eukaryota</taxon>
        <taxon>Fungi</taxon>
        <taxon>Dikarya</taxon>
        <taxon>Basidiomycota</taxon>
        <taxon>Agaricomycotina</taxon>
        <taxon>Tremellomycetes</taxon>
        <taxon>Filobasidiales</taxon>
        <taxon>Filobasidiaceae</taxon>
        <taxon>Naganishia</taxon>
    </lineage>
</organism>
<reference evidence="1" key="1">
    <citation type="submission" date="2023-04" db="EMBL/GenBank/DDBJ databases">
        <title>Draft Genome sequencing of Naganishia species isolated from polar environments using Oxford Nanopore Technology.</title>
        <authorList>
            <person name="Leo P."/>
            <person name="Venkateswaran K."/>
        </authorList>
    </citation>
    <scope>NUCLEOTIDE SEQUENCE</scope>
    <source>
        <strain evidence="1">DBVPG 5303</strain>
    </source>
</reference>
<proteinExistence type="predicted"/>